<comment type="caution">
    <text evidence="1">The sequence shown here is derived from an EMBL/GenBank/DDBJ whole genome shotgun (WGS) entry which is preliminary data.</text>
</comment>
<sequence>MTDRQIWKQYCVHRKSTAEIARMIGGIKHEPHVERVILQCLDALYDERKHA</sequence>
<gene>
    <name evidence="1" type="ORF">LCGC14_0960880</name>
</gene>
<reference evidence="1" key="1">
    <citation type="journal article" date="2015" name="Nature">
        <title>Complex archaea that bridge the gap between prokaryotes and eukaryotes.</title>
        <authorList>
            <person name="Spang A."/>
            <person name="Saw J.H."/>
            <person name="Jorgensen S.L."/>
            <person name="Zaremba-Niedzwiedzka K."/>
            <person name="Martijn J."/>
            <person name="Lind A.E."/>
            <person name="van Eijk R."/>
            <person name="Schleper C."/>
            <person name="Guy L."/>
            <person name="Ettema T.J."/>
        </authorList>
    </citation>
    <scope>NUCLEOTIDE SEQUENCE</scope>
</reference>
<protein>
    <submittedName>
        <fullName evidence="1">Uncharacterized protein</fullName>
    </submittedName>
</protein>
<organism evidence="1">
    <name type="scientific">marine sediment metagenome</name>
    <dbReference type="NCBI Taxonomy" id="412755"/>
    <lineage>
        <taxon>unclassified sequences</taxon>
        <taxon>metagenomes</taxon>
        <taxon>ecological metagenomes</taxon>
    </lineage>
</organism>
<accession>A0A0F9P0P9</accession>
<evidence type="ECO:0000313" key="1">
    <source>
        <dbReference type="EMBL" id="KKN17942.1"/>
    </source>
</evidence>
<dbReference type="EMBL" id="LAZR01003474">
    <property type="protein sequence ID" value="KKN17942.1"/>
    <property type="molecule type" value="Genomic_DNA"/>
</dbReference>
<name>A0A0F9P0P9_9ZZZZ</name>
<proteinExistence type="predicted"/>
<dbReference type="AlphaFoldDB" id="A0A0F9P0P9"/>